<gene>
    <name evidence="7" type="ORF">PILCRDRAFT_462843</name>
</gene>
<dbReference type="InterPro" id="IPR036259">
    <property type="entry name" value="MFS_trans_sf"/>
</dbReference>
<dbReference type="PANTHER" id="PTHR23502:SF22">
    <property type="entry name" value="MAJOR FACILITATOR SUPERFAMILY (MFS) PROFILE DOMAIN-CONTAINING PROTEIN"/>
    <property type="match status" value="1"/>
</dbReference>
<evidence type="ECO:0000256" key="2">
    <source>
        <dbReference type="ARBA" id="ARBA00022692"/>
    </source>
</evidence>
<comment type="subcellular location">
    <subcellularLocation>
        <location evidence="1">Membrane</location>
        <topology evidence="1">Multi-pass membrane protein</topology>
    </subcellularLocation>
</comment>
<dbReference type="PANTHER" id="PTHR23502">
    <property type="entry name" value="MAJOR FACILITATOR SUPERFAMILY"/>
    <property type="match status" value="1"/>
</dbReference>
<evidence type="ECO:0000313" key="7">
    <source>
        <dbReference type="EMBL" id="KIM82461.1"/>
    </source>
</evidence>
<sequence length="528" mass="58640">MSMMMAQASNFDKITTPLASDVDLLSFHEKHSGRLVIDPNKARMEFGETFTSKLKLTEDGATILWPQPTDDPRDPQNWSDRRKTIQLIIITLAAIVPDFDSGIGTATLFALAKQYNTTTGVVNNVSTNWSIFLLGPGGIFAVMLMRKLGRLPILFWSQLFALAFLIGATFSPTLNEFAAFRCMTAFFGTCPQVTGLYVVTDIYPFHLQARKLNIWTMGFIVSPFLSPLVFGFVVARTSWRWAYGSGCFYGLLILLLIVFFMEETLYDRTLKPIPEPPSTGLHYRIETLVGKTGIKMAKYRPSWSEVIVSPFEVVWRPHFFGALIFEALFFGFTIGIGVTQTVFLSSPPPFGFGFRPDIVSGLYATPLIGILIGEVIGRYLNNWIMNVSIRRNQGVFEPESRLWACYPAIVLYVVGFVVLGVGLQDHLSIGAVIMGWGMSHVAVMVGTVAIYAYCNDCFPRRKGEVSALVNTSRTLGGFSVAYFQVPWAIKNGALQTLGVEAAIVVGLFVLIIPALQLKGRALRERYSI</sequence>
<dbReference type="GO" id="GO:0022857">
    <property type="term" value="F:transmembrane transporter activity"/>
    <property type="evidence" value="ECO:0007669"/>
    <property type="project" value="InterPro"/>
</dbReference>
<feature type="transmembrane region" description="Helical" evidence="5">
    <location>
        <begin position="429"/>
        <end position="453"/>
    </location>
</feature>
<dbReference type="GO" id="GO:0005886">
    <property type="term" value="C:plasma membrane"/>
    <property type="evidence" value="ECO:0007669"/>
    <property type="project" value="TreeGrafter"/>
</dbReference>
<feature type="transmembrane region" description="Helical" evidence="5">
    <location>
        <begin position="465"/>
        <end position="485"/>
    </location>
</feature>
<feature type="domain" description="Major facilitator superfamily (MFS) profile" evidence="6">
    <location>
        <begin position="86"/>
        <end position="516"/>
    </location>
</feature>
<reference evidence="8" key="2">
    <citation type="submission" date="2015-01" db="EMBL/GenBank/DDBJ databases">
        <title>Evolutionary Origins and Diversification of the Mycorrhizal Mutualists.</title>
        <authorList>
            <consortium name="DOE Joint Genome Institute"/>
            <consortium name="Mycorrhizal Genomics Consortium"/>
            <person name="Kohler A."/>
            <person name="Kuo A."/>
            <person name="Nagy L.G."/>
            <person name="Floudas D."/>
            <person name="Copeland A."/>
            <person name="Barry K.W."/>
            <person name="Cichocki N."/>
            <person name="Veneault-Fourrey C."/>
            <person name="LaButti K."/>
            <person name="Lindquist E.A."/>
            <person name="Lipzen A."/>
            <person name="Lundell T."/>
            <person name="Morin E."/>
            <person name="Murat C."/>
            <person name="Riley R."/>
            <person name="Ohm R."/>
            <person name="Sun H."/>
            <person name="Tunlid A."/>
            <person name="Henrissat B."/>
            <person name="Grigoriev I.V."/>
            <person name="Hibbett D.S."/>
            <person name="Martin F."/>
        </authorList>
    </citation>
    <scope>NUCLEOTIDE SEQUENCE [LARGE SCALE GENOMIC DNA]</scope>
    <source>
        <strain evidence="8">F 1598</strain>
    </source>
</reference>
<feature type="transmembrane region" description="Helical" evidence="5">
    <location>
        <begin position="358"/>
        <end position="381"/>
    </location>
</feature>
<dbReference type="STRING" id="765440.A0A0C3FU80"/>
<keyword evidence="4 5" id="KW-0472">Membrane</keyword>
<dbReference type="Pfam" id="PF07690">
    <property type="entry name" value="MFS_1"/>
    <property type="match status" value="1"/>
</dbReference>
<feature type="transmembrane region" description="Helical" evidence="5">
    <location>
        <begin position="178"/>
        <end position="200"/>
    </location>
</feature>
<evidence type="ECO:0000313" key="8">
    <source>
        <dbReference type="Proteomes" id="UP000054166"/>
    </source>
</evidence>
<dbReference type="Proteomes" id="UP000054166">
    <property type="component" value="Unassembled WGS sequence"/>
</dbReference>
<evidence type="ECO:0000256" key="5">
    <source>
        <dbReference type="SAM" id="Phobius"/>
    </source>
</evidence>
<keyword evidence="8" id="KW-1185">Reference proteome</keyword>
<dbReference type="SUPFAM" id="SSF103473">
    <property type="entry name" value="MFS general substrate transporter"/>
    <property type="match status" value="1"/>
</dbReference>
<evidence type="ECO:0000256" key="3">
    <source>
        <dbReference type="ARBA" id="ARBA00022989"/>
    </source>
</evidence>
<dbReference type="InParanoid" id="A0A0C3FU80"/>
<name>A0A0C3FU80_PILCF</name>
<keyword evidence="2 5" id="KW-0812">Transmembrane</keyword>
<feature type="transmembrane region" description="Helical" evidence="5">
    <location>
        <begin position="129"/>
        <end position="146"/>
    </location>
</feature>
<feature type="transmembrane region" description="Helical" evidence="5">
    <location>
        <begin position="319"/>
        <end position="338"/>
    </location>
</feature>
<protein>
    <recommendedName>
        <fullName evidence="6">Major facilitator superfamily (MFS) profile domain-containing protein</fullName>
    </recommendedName>
</protein>
<keyword evidence="3 5" id="KW-1133">Transmembrane helix</keyword>
<evidence type="ECO:0000256" key="4">
    <source>
        <dbReference type="ARBA" id="ARBA00023136"/>
    </source>
</evidence>
<feature type="transmembrane region" description="Helical" evidence="5">
    <location>
        <begin position="402"/>
        <end position="423"/>
    </location>
</feature>
<dbReference type="AlphaFoldDB" id="A0A0C3FU80"/>
<organism evidence="7 8">
    <name type="scientific">Piloderma croceum (strain F 1598)</name>
    <dbReference type="NCBI Taxonomy" id="765440"/>
    <lineage>
        <taxon>Eukaryota</taxon>
        <taxon>Fungi</taxon>
        <taxon>Dikarya</taxon>
        <taxon>Basidiomycota</taxon>
        <taxon>Agaricomycotina</taxon>
        <taxon>Agaricomycetes</taxon>
        <taxon>Agaricomycetidae</taxon>
        <taxon>Atheliales</taxon>
        <taxon>Atheliaceae</taxon>
        <taxon>Piloderma</taxon>
    </lineage>
</organism>
<evidence type="ECO:0000259" key="6">
    <source>
        <dbReference type="PROSITE" id="PS50850"/>
    </source>
</evidence>
<evidence type="ECO:0000256" key="1">
    <source>
        <dbReference type="ARBA" id="ARBA00004141"/>
    </source>
</evidence>
<feature type="transmembrane region" description="Helical" evidence="5">
    <location>
        <begin position="153"/>
        <end position="172"/>
    </location>
</feature>
<feature type="transmembrane region" description="Helical" evidence="5">
    <location>
        <begin position="241"/>
        <end position="261"/>
    </location>
</feature>
<reference evidence="7 8" key="1">
    <citation type="submission" date="2014-04" db="EMBL/GenBank/DDBJ databases">
        <authorList>
            <consortium name="DOE Joint Genome Institute"/>
            <person name="Kuo A."/>
            <person name="Tarkka M."/>
            <person name="Buscot F."/>
            <person name="Kohler A."/>
            <person name="Nagy L.G."/>
            <person name="Floudas D."/>
            <person name="Copeland A."/>
            <person name="Barry K.W."/>
            <person name="Cichocki N."/>
            <person name="Veneault-Fourrey C."/>
            <person name="LaButti K."/>
            <person name="Lindquist E.A."/>
            <person name="Lipzen A."/>
            <person name="Lundell T."/>
            <person name="Morin E."/>
            <person name="Murat C."/>
            <person name="Sun H."/>
            <person name="Tunlid A."/>
            <person name="Henrissat B."/>
            <person name="Grigoriev I.V."/>
            <person name="Hibbett D.S."/>
            <person name="Martin F."/>
            <person name="Nordberg H.P."/>
            <person name="Cantor M.N."/>
            <person name="Hua S.X."/>
        </authorList>
    </citation>
    <scope>NUCLEOTIDE SEQUENCE [LARGE SCALE GENOMIC DNA]</scope>
    <source>
        <strain evidence="7 8">F 1598</strain>
    </source>
</reference>
<dbReference type="InterPro" id="IPR011701">
    <property type="entry name" value="MFS"/>
</dbReference>
<dbReference type="HOGENOM" id="CLU_008455_13_8_1"/>
<dbReference type="Gene3D" id="1.20.1250.20">
    <property type="entry name" value="MFS general substrate transporter like domains"/>
    <property type="match status" value="1"/>
</dbReference>
<proteinExistence type="predicted"/>
<feature type="transmembrane region" description="Helical" evidence="5">
    <location>
        <begin position="497"/>
        <end position="515"/>
    </location>
</feature>
<dbReference type="EMBL" id="KN832994">
    <property type="protein sequence ID" value="KIM82461.1"/>
    <property type="molecule type" value="Genomic_DNA"/>
</dbReference>
<accession>A0A0C3FU80</accession>
<feature type="transmembrane region" description="Helical" evidence="5">
    <location>
        <begin position="87"/>
        <end position="109"/>
    </location>
</feature>
<dbReference type="OrthoDB" id="2533084at2759"/>
<feature type="transmembrane region" description="Helical" evidence="5">
    <location>
        <begin position="212"/>
        <end position="235"/>
    </location>
</feature>
<dbReference type="InterPro" id="IPR020846">
    <property type="entry name" value="MFS_dom"/>
</dbReference>
<dbReference type="PROSITE" id="PS50850">
    <property type="entry name" value="MFS"/>
    <property type="match status" value="1"/>
</dbReference>